<dbReference type="EC" id="4.1.99.17" evidence="13"/>
<feature type="binding site" evidence="13">
    <location>
        <position position="593"/>
    </location>
    <ligand>
        <name>[4Fe-4S] cluster</name>
        <dbReference type="ChEBI" id="CHEBI:49883"/>
        <note>4Fe-4S-S-AdoMet</note>
    </ligand>
</feature>
<feature type="binding site" evidence="13">
    <location>
        <position position="588"/>
    </location>
    <ligand>
        <name>[4Fe-4S] cluster</name>
        <dbReference type="ChEBI" id="CHEBI:49883"/>
        <note>4Fe-4S-S-AdoMet</note>
    </ligand>
</feature>
<evidence type="ECO:0000313" key="16">
    <source>
        <dbReference type="Proteomes" id="UP000396788"/>
    </source>
</evidence>
<dbReference type="Pfam" id="PF13667">
    <property type="entry name" value="ThiC-associated"/>
    <property type="match status" value="1"/>
</dbReference>
<evidence type="ECO:0000256" key="9">
    <source>
        <dbReference type="ARBA" id="ARBA00023014"/>
    </source>
</evidence>
<feature type="binding site" evidence="13">
    <location>
        <position position="464"/>
    </location>
    <ligand>
        <name>substrate</name>
    </ligand>
</feature>
<feature type="binding site" evidence="13">
    <location>
        <position position="243"/>
    </location>
    <ligand>
        <name>substrate</name>
    </ligand>
</feature>
<dbReference type="GO" id="GO:0070284">
    <property type="term" value="F:phosphomethylpyrimidine synthase activity"/>
    <property type="evidence" value="ECO:0007669"/>
    <property type="project" value="UniProtKB-EC"/>
</dbReference>
<dbReference type="NCBIfam" id="TIGR00190">
    <property type="entry name" value="thiC"/>
    <property type="match status" value="1"/>
</dbReference>
<dbReference type="PANTHER" id="PTHR30557">
    <property type="entry name" value="THIAMINE BIOSYNTHESIS PROTEIN THIC"/>
    <property type="match status" value="1"/>
</dbReference>
<dbReference type="InterPro" id="IPR025747">
    <property type="entry name" value="ThiC-associated_dom"/>
</dbReference>
<keyword evidence="4 13" id="KW-0949">S-adenosyl-L-methionine</keyword>
<gene>
    <name evidence="13" type="primary">thiC</name>
    <name evidence="15" type="ORF">PCE31107_01505</name>
</gene>
<dbReference type="AlphaFoldDB" id="A0A5E4TLX6"/>
<reference evidence="15 16" key="1">
    <citation type="submission" date="2019-08" db="EMBL/GenBank/DDBJ databases">
        <authorList>
            <person name="Peeters C."/>
        </authorList>
    </citation>
    <scope>NUCLEOTIDE SEQUENCE [LARGE SCALE GENOMIC DNA]</scope>
    <source>
        <strain evidence="15 16">LMG 31107</strain>
    </source>
</reference>
<keyword evidence="3 13" id="KW-0004">4Fe-4S</keyword>
<comment type="pathway">
    <text evidence="2 13">Cofactor biosynthesis; thiamine diphosphate biosynthesis.</text>
</comment>
<feature type="binding site" evidence="13">
    <location>
        <position position="437"/>
    </location>
    <ligand>
        <name>substrate</name>
    </ligand>
</feature>
<evidence type="ECO:0000256" key="13">
    <source>
        <dbReference type="HAMAP-Rule" id="MF_00089"/>
    </source>
</evidence>
<comment type="subunit">
    <text evidence="13">Homodimer.</text>
</comment>
<name>A0A5E4TLX6_9BURK</name>
<keyword evidence="5 13" id="KW-0479">Metal-binding</keyword>
<organism evidence="15 16">
    <name type="scientific">Pandoraea cepalis</name>
    <dbReference type="NCBI Taxonomy" id="2508294"/>
    <lineage>
        <taxon>Bacteria</taxon>
        <taxon>Pseudomonadati</taxon>
        <taxon>Pseudomonadota</taxon>
        <taxon>Betaproteobacteria</taxon>
        <taxon>Burkholderiales</taxon>
        <taxon>Burkholderiaceae</taxon>
        <taxon>Pandoraea</taxon>
    </lineage>
</organism>
<sequence length="638" mass="70978">MNANPKFLSANARVDEAAIAPLPNSRKIYVEGSRPDLRVPMREISQADTPTSFGGEKNPPIFVYDTSGPYTDPDAQIDIRSGLPALRAAWIEERGDTEALPGMTSAYGRERAADDATAELRFPGLHRTPRRAKAGKNVTQMHYARQGIITPEMEYIAIRENLRRQEYIESVRNAGPQGERLAKLLSRQHPGQHFGASLPAEITPEFVRSEIARGRAIIPNNINHPESEPMIIGRNFLVKINANIGNSAVTSSIGEEVDKMTWAIRWGGDTVMDLSTGKHIHETREWILRNSPVPIGTVPIYQALEKVNGKAEDLTWEMFRDTLIEQAEQGVDYFTIHAGVRLAYVPMTANRMTGIVSRGGSIMAKWCLAHHKESFLYTHFEEICEIMKAYDVAFSLGDGLRPGSIYDANDEAQLSELKTLGELTQIAWKHDVQVMIEGPGHVPMQLIKENMDLQLEYCDEAPFYTLGPLTTDIAPGYDHITSGIGAATIGWYGTAMLCYVTPKEHLGLPNKDDVKEGIITYKLAAHAADLAKGHPGAQIRDNALSKARFEFRWEDQFNLGLDPDKAREFHDETLPKDSAKVAHFCSMCGPHFCSMKITQDVRDYAAKQGLTDEAALKQGMEVKAVEFVKSGAEIYRRT</sequence>
<comment type="similarity">
    <text evidence="12 13">Belongs to the ThiC family.</text>
</comment>
<proteinExistence type="inferred from homology"/>
<dbReference type="GO" id="GO:0051539">
    <property type="term" value="F:4 iron, 4 sulfur cluster binding"/>
    <property type="evidence" value="ECO:0007669"/>
    <property type="project" value="UniProtKB-KW"/>
</dbReference>
<dbReference type="GO" id="GO:0009228">
    <property type="term" value="P:thiamine biosynthetic process"/>
    <property type="evidence" value="ECO:0007669"/>
    <property type="project" value="UniProtKB-UniRule"/>
</dbReference>
<comment type="function">
    <text evidence="1 13">Catalyzes the synthesis of the hydroxymethylpyrimidine phosphate (HMP-P) moiety of thiamine from aminoimidazole ribotide (AIR) in a radical S-adenosyl-L-methionine (SAM)-dependent reaction.</text>
</comment>
<dbReference type="FunFam" id="3.20.20.540:FF:000001">
    <property type="entry name" value="Phosphomethylpyrimidine synthase"/>
    <property type="match status" value="1"/>
</dbReference>
<dbReference type="SFLD" id="SFLDS00113">
    <property type="entry name" value="Radical_SAM_Phosphomethylpyrim"/>
    <property type="match status" value="1"/>
</dbReference>
<dbReference type="HAMAP" id="MF_00089">
    <property type="entry name" value="ThiC"/>
    <property type="match status" value="1"/>
</dbReference>
<dbReference type="NCBIfam" id="NF009895">
    <property type="entry name" value="PRK13352.1"/>
    <property type="match status" value="1"/>
</dbReference>
<feature type="binding site" evidence="13">
    <location>
        <position position="505"/>
    </location>
    <ligand>
        <name>Zn(2+)</name>
        <dbReference type="ChEBI" id="CHEBI:29105"/>
    </ligand>
</feature>
<dbReference type="InterPro" id="IPR037509">
    <property type="entry name" value="ThiC"/>
</dbReference>
<keyword evidence="8 13" id="KW-0408">Iron</keyword>
<comment type="cofactor">
    <cofactor evidence="13">
        <name>[4Fe-4S] cluster</name>
        <dbReference type="ChEBI" id="CHEBI:49883"/>
    </cofactor>
    <text evidence="13">Binds 1 [4Fe-4S] cluster per subunit. The cluster is coordinated with 3 cysteines and an exchangeable S-adenosyl-L-methionine.</text>
</comment>
<dbReference type="InterPro" id="IPR002817">
    <property type="entry name" value="ThiC/BzaA/B"/>
</dbReference>
<evidence type="ECO:0000256" key="3">
    <source>
        <dbReference type="ARBA" id="ARBA00022485"/>
    </source>
</evidence>
<dbReference type="PANTHER" id="PTHR30557:SF1">
    <property type="entry name" value="PHOSPHOMETHYLPYRIMIDINE SYNTHASE, CHLOROPLASTIC"/>
    <property type="match status" value="1"/>
</dbReference>
<evidence type="ECO:0000256" key="5">
    <source>
        <dbReference type="ARBA" id="ARBA00022723"/>
    </source>
</evidence>
<evidence type="ECO:0000259" key="14">
    <source>
        <dbReference type="Pfam" id="PF13667"/>
    </source>
</evidence>
<keyword evidence="10 13" id="KW-0456">Lyase</keyword>
<feature type="binding site" evidence="13">
    <location>
        <position position="272"/>
    </location>
    <ligand>
        <name>substrate</name>
    </ligand>
</feature>
<dbReference type="Gene3D" id="6.10.250.620">
    <property type="match status" value="1"/>
</dbReference>
<feature type="domain" description="ThiC-associated" evidence="14">
    <location>
        <begin position="21"/>
        <end position="98"/>
    </location>
</feature>
<evidence type="ECO:0000256" key="11">
    <source>
        <dbReference type="ARBA" id="ARBA00050218"/>
    </source>
</evidence>
<dbReference type="Pfam" id="PF01964">
    <property type="entry name" value="ThiC_Rad_SAM"/>
    <property type="match status" value="1"/>
</dbReference>
<dbReference type="NCBIfam" id="NF006763">
    <property type="entry name" value="PRK09284.1"/>
    <property type="match status" value="1"/>
</dbReference>
<evidence type="ECO:0000256" key="4">
    <source>
        <dbReference type="ARBA" id="ARBA00022691"/>
    </source>
</evidence>
<dbReference type="EMBL" id="CABPRY010000002">
    <property type="protein sequence ID" value="VVD88551.1"/>
    <property type="molecule type" value="Genomic_DNA"/>
</dbReference>
<comment type="catalytic activity">
    <reaction evidence="11 13">
        <text>5-amino-1-(5-phospho-beta-D-ribosyl)imidazole + S-adenosyl-L-methionine = 4-amino-2-methyl-5-(phosphooxymethyl)pyrimidine + CO + 5'-deoxyadenosine + formate + L-methionine + 3 H(+)</text>
        <dbReference type="Rhea" id="RHEA:24840"/>
        <dbReference type="ChEBI" id="CHEBI:15378"/>
        <dbReference type="ChEBI" id="CHEBI:15740"/>
        <dbReference type="ChEBI" id="CHEBI:17245"/>
        <dbReference type="ChEBI" id="CHEBI:17319"/>
        <dbReference type="ChEBI" id="CHEBI:57844"/>
        <dbReference type="ChEBI" id="CHEBI:58354"/>
        <dbReference type="ChEBI" id="CHEBI:59789"/>
        <dbReference type="ChEBI" id="CHEBI:137981"/>
        <dbReference type="EC" id="4.1.99.17"/>
    </reaction>
</comment>
<feature type="binding site" evidence="13">
    <location>
        <position position="301"/>
    </location>
    <ligand>
        <name>substrate</name>
    </ligand>
</feature>
<dbReference type="GO" id="GO:0009229">
    <property type="term" value="P:thiamine diphosphate biosynthetic process"/>
    <property type="evidence" value="ECO:0007669"/>
    <property type="project" value="UniProtKB-UniRule"/>
</dbReference>
<evidence type="ECO:0000256" key="12">
    <source>
        <dbReference type="ARBA" id="ARBA00061546"/>
    </source>
</evidence>
<dbReference type="SFLD" id="SFLDF00407">
    <property type="entry name" value="phosphomethylpyrimidine_syntha"/>
    <property type="match status" value="1"/>
</dbReference>
<evidence type="ECO:0000256" key="2">
    <source>
        <dbReference type="ARBA" id="ARBA00004948"/>
    </source>
</evidence>
<keyword evidence="6 13" id="KW-0862">Zinc</keyword>
<dbReference type="RefSeq" id="WP_130026804.1">
    <property type="nucleotide sequence ID" value="NZ_CABPRY010000002.1"/>
</dbReference>
<keyword evidence="9 13" id="KW-0411">Iron-sulfur</keyword>
<feature type="binding site" evidence="13">
    <location>
        <position position="585"/>
    </location>
    <ligand>
        <name>[4Fe-4S] cluster</name>
        <dbReference type="ChEBI" id="CHEBI:49883"/>
        <note>4Fe-4S-S-AdoMet</note>
    </ligand>
</feature>
<evidence type="ECO:0000256" key="6">
    <source>
        <dbReference type="ARBA" id="ARBA00022833"/>
    </source>
</evidence>
<feature type="binding site" evidence="13">
    <location>
        <position position="337"/>
    </location>
    <ligand>
        <name>substrate</name>
    </ligand>
</feature>
<evidence type="ECO:0000313" key="15">
    <source>
        <dbReference type="EMBL" id="VVD88551.1"/>
    </source>
</evidence>
<evidence type="ECO:0000256" key="10">
    <source>
        <dbReference type="ARBA" id="ARBA00023239"/>
    </source>
</evidence>
<keyword evidence="7 13" id="KW-0784">Thiamine biosynthesis</keyword>
<accession>A0A5E4TLX6</accession>
<evidence type="ECO:0000256" key="8">
    <source>
        <dbReference type="ARBA" id="ARBA00023004"/>
    </source>
</evidence>
<dbReference type="Gene3D" id="3.20.20.540">
    <property type="entry name" value="Radical SAM ThiC family, central domain"/>
    <property type="match status" value="1"/>
</dbReference>
<dbReference type="GO" id="GO:0005829">
    <property type="term" value="C:cytosol"/>
    <property type="evidence" value="ECO:0007669"/>
    <property type="project" value="TreeGrafter"/>
</dbReference>
<dbReference type="SFLD" id="SFLDG01114">
    <property type="entry name" value="phosphomethylpyrimidine_syntha"/>
    <property type="match status" value="1"/>
</dbReference>
<feature type="binding site" evidence="13">
    <location>
        <begin position="357"/>
        <end position="359"/>
    </location>
    <ligand>
        <name>substrate</name>
    </ligand>
</feature>
<protein>
    <recommendedName>
        <fullName evidence="13">Phosphomethylpyrimidine synthase</fullName>
        <ecNumber evidence="13">4.1.99.17</ecNumber>
    </recommendedName>
    <alternativeName>
        <fullName evidence="13">Hydroxymethylpyrimidine phosphate synthase</fullName>
        <shortName evidence="13">HMP-P synthase</shortName>
        <shortName evidence="13">HMP-phosphate synthase</shortName>
        <shortName evidence="13">HMPP synthase</shortName>
    </alternativeName>
    <alternativeName>
        <fullName evidence="13">Thiamine biosynthesis protein ThiC</fullName>
    </alternativeName>
</protein>
<dbReference type="Proteomes" id="UP000396788">
    <property type="component" value="Unassembled WGS sequence"/>
</dbReference>
<evidence type="ECO:0000256" key="1">
    <source>
        <dbReference type="ARBA" id="ARBA00003175"/>
    </source>
</evidence>
<feature type="binding site" evidence="13">
    <location>
        <position position="441"/>
    </location>
    <ligand>
        <name>Zn(2+)</name>
        <dbReference type="ChEBI" id="CHEBI:29105"/>
    </ligand>
</feature>
<dbReference type="InterPro" id="IPR038521">
    <property type="entry name" value="ThiC/Bza_core_dom"/>
</dbReference>
<evidence type="ECO:0000256" key="7">
    <source>
        <dbReference type="ARBA" id="ARBA00022977"/>
    </source>
</evidence>
<dbReference type="GO" id="GO:0008270">
    <property type="term" value="F:zinc ion binding"/>
    <property type="evidence" value="ECO:0007669"/>
    <property type="project" value="UniProtKB-UniRule"/>
</dbReference>
<feature type="binding site" evidence="13">
    <location>
        <begin position="398"/>
        <end position="401"/>
    </location>
    <ligand>
        <name>substrate</name>
    </ligand>
</feature>
<dbReference type="UniPathway" id="UPA00060"/>